<dbReference type="GO" id="GO:0005737">
    <property type="term" value="C:cytoplasm"/>
    <property type="evidence" value="ECO:0007669"/>
    <property type="project" value="TreeGrafter"/>
</dbReference>
<dbReference type="Proteomes" id="UP000187013">
    <property type="component" value="Unassembled WGS sequence"/>
</dbReference>
<reference evidence="6 7" key="1">
    <citation type="submission" date="2016-08" db="EMBL/GenBank/DDBJ databases">
        <title>Draft genome sequence of allopolyploid Zygosaccharomyces rouxii.</title>
        <authorList>
            <person name="Watanabe J."/>
            <person name="Uehara K."/>
            <person name="Mogi Y."/>
            <person name="Tsukioka Y."/>
        </authorList>
    </citation>
    <scope>NUCLEOTIDE SEQUENCE [LARGE SCALE GENOMIC DNA]</scope>
    <source>
        <strain evidence="6 7">NBRC 110957</strain>
    </source>
</reference>
<dbReference type="GO" id="GO:0045159">
    <property type="term" value="F:myosin II binding"/>
    <property type="evidence" value="ECO:0007669"/>
    <property type="project" value="TreeGrafter"/>
</dbReference>
<evidence type="ECO:0000256" key="1">
    <source>
        <dbReference type="ARBA" id="ARBA00008070"/>
    </source>
</evidence>
<dbReference type="PANTHER" id="PTHR10241">
    <property type="entry name" value="LETHAL 2 GIANT LARVAE PROTEIN"/>
    <property type="match status" value="1"/>
</dbReference>
<keyword evidence="3" id="KW-0853">WD repeat</keyword>
<dbReference type="Gene3D" id="2.130.10.10">
    <property type="entry name" value="YVTN repeat-like/Quinoprotein amine dehydrogenase"/>
    <property type="match status" value="2"/>
</dbReference>
<dbReference type="PANTHER" id="PTHR10241:SF25">
    <property type="entry name" value="TOMOSYN, ISOFORM C"/>
    <property type="match status" value="1"/>
</dbReference>
<organism evidence="6 7">
    <name type="scientific">Zygosaccharomyces rouxii</name>
    <dbReference type="NCBI Taxonomy" id="4956"/>
    <lineage>
        <taxon>Eukaryota</taxon>
        <taxon>Fungi</taxon>
        <taxon>Dikarya</taxon>
        <taxon>Ascomycota</taxon>
        <taxon>Saccharomycotina</taxon>
        <taxon>Saccharomycetes</taxon>
        <taxon>Saccharomycetales</taxon>
        <taxon>Saccharomycetaceae</taxon>
        <taxon>Zygosaccharomyces</taxon>
    </lineage>
</organism>
<dbReference type="GO" id="GO:0019905">
    <property type="term" value="F:syntaxin binding"/>
    <property type="evidence" value="ECO:0007669"/>
    <property type="project" value="TreeGrafter"/>
</dbReference>
<proteinExistence type="inferred from homology"/>
<dbReference type="GO" id="GO:0006887">
    <property type="term" value="P:exocytosis"/>
    <property type="evidence" value="ECO:0007669"/>
    <property type="project" value="UniProtKB-KW"/>
</dbReference>
<evidence type="ECO:0000313" key="7">
    <source>
        <dbReference type="Proteomes" id="UP000187013"/>
    </source>
</evidence>
<comment type="similarity">
    <text evidence="1">Belongs to the WD repeat L(2)GL family.</text>
</comment>
<feature type="repeat" description="WD" evidence="3">
    <location>
        <begin position="533"/>
        <end position="555"/>
    </location>
</feature>
<evidence type="ECO:0000259" key="5">
    <source>
        <dbReference type="Pfam" id="PF08596"/>
    </source>
</evidence>
<sequence length="1068" mass="119331">MFGSKKLKNVSLKLKSKSSATNDGSPRTKSEESTPSPSLDGGSKNRAIFGKHSSKGPFSLKDTPESPKATSGSSFNNGSTSGYNSSSKEKLYTARELNHYGLRGKAVTAAFDFTQSLLAVATEAGEIHVFGKQQVEVTFVLRTPTKIKFLRFVKGVFLIAIDQKNIIMIFSLYSKKMLTSLFSPGQIECIETDPTLDWLFLGFHNGLTMIYDVDHDTFSEFKIENLQKTKYFPREGATPVKSIQWNPRDVGSILISYNYVTVVYSLIDTDVKQHFIYELPPYAPGGEYSETLLKHRRPKVVQSLYHPNSLHIMTLHEDNSMVFWDANTGQLIQARTIFETDVHIKQFDISEPMPGVPKIKRAHWICQSNPEYTSLLLYTESEQTGCAFTMIDLGGTPLYSLTTYEGMSKYYANTKNQKLFPLEKNVPVVDYLPIPKKSPHFGGCHDPSLILILLANGEMETMMYPSGLFTYKATLFPQTLSWIRPHATTAVCTAAPRKLWFGMMSATKDNDGILQGGMPIKKDFRVGNVRSALATGHTDGSIRIWDASHNELSDSSVFEVSLSRILNKATDLTVEHISFAPETLELAAATTSGEVTLFKFEVNQFYNPDPQDDTRDLDLNFRRFSLNDYKSILIDVRERSSETMKQGFMPALVVNARRGKVSTVKNSNVGFVCIGYKDGTLIVVDRRGPVVTFIGDIRAIPKLNGTCVTYAEFGTMEYGTDGYSSVILFCGTNAGDLIVFKLIPNGKGTFDTHCVDCIKTNSSAIFKIDLFSKKTGRSCVANMTLLKELSTGVCDPGCAVLSSSNEIRVIRPGKSSEYHRSFKVPLVASSLCFIPHVTPKGEVNETSDFVTLQMNGDIKILSIPDMKEHISTRAPVPPNPQFAHDCYVLRNGDIFIRLSMSESSLLSVVNNRATGLNNQYSDPATKPTDMLYNPTLQIPFRPQVNSLQWARGTVYCTSDQIDQLLGGENRPPSKYEETKIAFGTISRNPDDDKKKLKKPNNSDFSYQRPVKNRHQRNQSYFKGMSRAFENKWDNIEDKFNDYAADMSEGLNEMFEETTRNMARGAFGI</sequence>
<evidence type="ECO:0000256" key="4">
    <source>
        <dbReference type="SAM" id="MobiDB-lite"/>
    </source>
</evidence>
<feature type="region of interest" description="Disordered" evidence="4">
    <location>
        <begin position="1"/>
        <end position="87"/>
    </location>
</feature>
<evidence type="ECO:0000256" key="2">
    <source>
        <dbReference type="ARBA" id="ARBA00022483"/>
    </source>
</evidence>
<dbReference type="GO" id="GO:0005096">
    <property type="term" value="F:GTPase activator activity"/>
    <property type="evidence" value="ECO:0007669"/>
    <property type="project" value="TreeGrafter"/>
</dbReference>
<feature type="region of interest" description="Disordered" evidence="4">
    <location>
        <begin position="984"/>
        <end position="1015"/>
    </location>
</feature>
<feature type="domain" description="Lethal giant larvae (Lgl)-like C-terminal" evidence="5">
    <location>
        <begin position="572"/>
        <end position="974"/>
    </location>
</feature>
<dbReference type="EMBL" id="BDGX01000045">
    <property type="protein sequence ID" value="GAV55255.1"/>
    <property type="molecule type" value="Genomic_DNA"/>
</dbReference>
<dbReference type="SMART" id="SM00320">
    <property type="entry name" value="WD40"/>
    <property type="match status" value="5"/>
</dbReference>
<dbReference type="InterPro" id="IPR013905">
    <property type="entry name" value="Lgl_C_dom"/>
</dbReference>
<evidence type="ECO:0000256" key="3">
    <source>
        <dbReference type="PROSITE-ProRule" id="PRU00221"/>
    </source>
</evidence>
<dbReference type="SUPFAM" id="SSF50978">
    <property type="entry name" value="WD40 repeat-like"/>
    <property type="match status" value="2"/>
</dbReference>
<feature type="compositionally biased region" description="Low complexity" evidence="4">
    <location>
        <begin position="71"/>
        <end position="86"/>
    </location>
</feature>
<dbReference type="PROSITE" id="PS50082">
    <property type="entry name" value="WD_REPEATS_2"/>
    <property type="match status" value="1"/>
</dbReference>
<evidence type="ECO:0000313" key="6">
    <source>
        <dbReference type="EMBL" id="GAV55255.1"/>
    </source>
</evidence>
<dbReference type="GO" id="GO:0006893">
    <property type="term" value="P:Golgi to plasma membrane transport"/>
    <property type="evidence" value="ECO:0007669"/>
    <property type="project" value="TreeGrafter"/>
</dbReference>
<dbReference type="InterPro" id="IPR001680">
    <property type="entry name" value="WD40_rpt"/>
</dbReference>
<accession>A0A1Q3AHW4</accession>
<dbReference type="AlphaFoldDB" id="A0A1Q3AHW4"/>
<dbReference type="Pfam" id="PF08596">
    <property type="entry name" value="Lgl_C"/>
    <property type="match status" value="1"/>
</dbReference>
<dbReference type="OrthoDB" id="19944at2759"/>
<gene>
    <name evidence="6" type="ORF">ZYGR_0AS05790</name>
</gene>
<dbReference type="InterPro" id="IPR036322">
    <property type="entry name" value="WD40_repeat_dom_sf"/>
</dbReference>
<name>A0A1Q3AHW4_ZYGRO</name>
<dbReference type="InterPro" id="IPR015943">
    <property type="entry name" value="WD40/YVTN_repeat-like_dom_sf"/>
</dbReference>
<keyword evidence="2" id="KW-0268">Exocytosis</keyword>
<comment type="caution">
    <text evidence="6">The sequence shown here is derived from an EMBL/GenBank/DDBJ whole genome shotgun (WGS) entry which is preliminary data.</text>
</comment>
<feature type="compositionally biased region" description="Low complexity" evidence="4">
    <location>
        <begin position="9"/>
        <end position="19"/>
    </location>
</feature>
<protein>
    <recommendedName>
        <fullName evidence="5">Lethal giant larvae (Lgl)-like C-terminal domain-containing protein</fullName>
    </recommendedName>
</protein>
<dbReference type="GO" id="GO:0005886">
    <property type="term" value="C:plasma membrane"/>
    <property type="evidence" value="ECO:0007669"/>
    <property type="project" value="TreeGrafter"/>
</dbReference>